<evidence type="ECO:0000313" key="14">
    <source>
        <dbReference type="Proteomes" id="UP000735302"/>
    </source>
</evidence>
<dbReference type="GO" id="GO:0016887">
    <property type="term" value="F:ATP hydrolysis activity"/>
    <property type="evidence" value="ECO:0007669"/>
    <property type="project" value="InterPro"/>
</dbReference>
<protein>
    <submittedName>
        <fullName evidence="13">Bile salt export pump</fullName>
    </submittedName>
</protein>
<keyword evidence="7 10" id="KW-1133">Transmembrane helix</keyword>
<dbReference type="PANTHER" id="PTHR43394:SF27">
    <property type="entry name" value="ATP-DEPENDENT TRANSLOCASE ABCB1-LIKE"/>
    <property type="match status" value="1"/>
</dbReference>
<dbReference type="CDD" id="cd18578">
    <property type="entry name" value="ABC_6TM_Pgp_ABCB1_D2_like"/>
    <property type="match status" value="1"/>
</dbReference>
<dbReference type="Proteomes" id="UP000735302">
    <property type="component" value="Unassembled WGS sequence"/>
</dbReference>
<sequence length="597" mass="65580">MIATKVLVDGHDVKDLNVRWLRKQIGVVSQEPVLFDASIEENIRLGKVDATLGDIQAAAKMANAHDFIQLLPEGYKTNVGERGAQLSGGQKQRISIARALVRNPRILLMDEATSALDHESEAVVQAALEKARKGRTTITIAHRLSTVKHADKILAISEGEVAEEGTHDELIAQQGLYYQLVEIQTRIDKESDLEIEDVVIVEDDPESNGFQDNLWGASFKRTLSDGSQTETSLAVRHSHRISQSDSPVEDTKTAKPEDEPSEEKVRLMDIVRYNAPEWRLIVVGSLAAAVAGLIHPCFSFILSEFVKIMSIPDDGEQRRRVNILGVIILAVAAVVALSRILMEFCISKSGAYLTARLRKLTFESIVNQDMEYFDNPNNQVGAITSRLSGDAALVQGATGSKIGQLLEGMSTIVCALAIAFVFGWKLAFVVVSFMPLMIAAGLIQGKVMAGAALKEKSMLQQASRMCSETVDNIRTVAALGREDFFLKNFNTLVDLNERSNRKKAVIFGMAYSVANSMLFFAYAASFYYGGILIDDGEMEFYEVFRVFGAIIFGGIVIGRNSSFGVDYVKAKLAAGRIINLIDRKPKVNIRDHSGDKL</sequence>
<dbReference type="InterPro" id="IPR027417">
    <property type="entry name" value="P-loop_NTPase"/>
</dbReference>
<keyword evidence="5" id="KW-0547">Nucleotide-binding</keyword>
<dbReference type="FunFam" id="1.20.1560.10:FF:000009">
    <property type="entry name" value="ABC transporter B family member 1"/>
    <property type="match status" value="1"/>
</dbReference>
<feature type="non-terminal residue" evidence="13">
    <location>
        <position position="597"/>
    </location>
</feature>
<evidence type="ECO:0000313" key="13">
    <source>
        <dbReference type="EMBL" id="GFO36471.1"/>
    </source>
</evidence>
<dbReference type="SUPFAM" id="SSF90123">
    <property type="entry name" value="ABC transporter transmembrane region"/>
    <property type="match status" value="1"/>
</dbReference>
<comment type="caution">
    <text evidence="13">The sequence shown here is derived from an EMBL/GenBank/DDBJ whole genome shotgun (WGS) entry which is preliminary data.</text>
</comment>
<evidence type="ECO:0000256" key="3">
    <source>
        <dbReference type="ARBA" id="ARBA00022448"/>
    </source>
</evidence>
<dbReference type="GO" id="GO:0005524">
    <property type="term" value="F:ATP binding"/>
    <property type="evidence" value="ECO:0007669"/>
    <property type="project" value="UniProtKB-KW"/>
</dbReference>
<accession>A0AAV4CX94</accession>
<evidence type="ECO:0000259" key="11">
    <source>
        <dbReference type="PROSITE" id="PS50893"/>
    </source>
</evidence>
<evidence type="ECO:0000256" key="9">
    <source>
        <dbReference type="SAM" id="MobiDB-lite"/>
    </source>
</evidence>
<evidence type="ECO:0000256" key="6">
    <source>
        <dbReference type="ARBA" id="ARBA00022840"/>
    </source>
</evidence>
<feature type="transmembrane region" description="Helical" evidence="10">
    <location>
        <begin position="540"/>
        <end position="558"/>
    </location>
</feature>
<evidence type="ECO:0000256" key="5">
    <source>
        <dbReference type="ARBA" id="ARBA00022741"/>
    </source>
</evidence>
<evidence type="ECO:0000256" key="8">
    <source>
        <dbReference type="ARBA" id="ARBA00023136"/>
    </source>
</evidence>
<feature type="transmembrane region" description="Helical" evidence="10">
    <location>
        <begin position="405"/>
        <end position="424"/>
    </location>
</feature>
<feature type="compositionally biased region" description="Basic and acidic residues" evidence="9">
    <location>
        <begin position="249"/>
        <end position="261"/>
    </location>
</feature>
<dbReference type="InterPro" id="IPR017871">
    <property type="entry name" value="ABC_transporter-like_CS"/>
</dbReference>
<dbReference type="PROSITE" id="PS00211">
    <property type="entry name" value="ABC_TRANSPORTER_1"/>
    <property type="match status" value="1"/>
</dbReference>
<name>A0AAV4CX94_9GAST</name>
<feature type="transmembrane region" description="Helical" evidence="10">
    <location>
        <begin position="321"/>
        <end position="342"/>
    </location>
</feature>
<evidence type="ECO:0000256" key="4">
    <source>
        <dbReference type="ARBA" id="ARBA00022692"/>
    </source>
</evidence>
<dbReference type="Gene3D" id="1.20.1560.10">
    <property type="entry name" value="ABC transporter type 1, transmembrane domain"/>
    <property type="match status" value="1"/>
</dbReference>
<dbReference type="InterPro" id="IPR036640">
    <property type="entry name" value="ABC1_TM_sf"/>
</dbReference>
<dbReference type="GO" id="GO:0015421">
    <property type="term" value="F:ABC-type oligopeptide transporter activity"/>
    <property type="evidence" value="ECO:0007669"/>
    <property type="project" value="TreeGrafter"/>
</dbReference>
<keyword evidence="3" id="KW-0813">Transport</keyword>
<feature type="transmembrane region" description="Helical" evidence="10">
    <location>
        <begin position="504"/>
        <end position="528"/>
    </location>
</feature>
<dbReference type="GO" id="GO:0005743">
    <property type="term" value="C:mitochondrial inner membrane"/>
    <property type="evidence" value="ECO:0007669"/>
    <property type="project" value="TreeGrafter"/>
</dbReference>
<dbReference type="GO" id="GO:0090374">
    <property type="term" value="P:oligopeptide export from mitochondrion"/>
    <property type="evidence" value="ECO:0007669"/>
    <property type="project" value="TreeGrafter"/>
</dbReference>
<evidence type="ECO:0000256" key="1">
    <source>
        <dbReference type="ARBA" id="ARBA00004141"/>
    </source>
</evidence>
<evidence type="ECO:0000256" key="2">
    <source>
        <dbReference type="ARBA" id="ARBA00007577"/>
    </source>
</evidence>
<keyword evidence="4 10" id="KW-0812">Transmembrane</keyword>
<feature type="domain" description="ABC transporter" evidence="11">
    <location>
        <begin position="1"/>
        <end position="183"/>
    </location>
</feature>
<gene>
    <name evidence="13" type="ORF">PoB_006297600</name>
</gene>
<evidence type="ECO:0000256" key="10">
    <source>
        <dbReference type="SAM" id="Phobius"/>
    </source>
</evidence>
<dbReference type="PROSITE" id="PS50929">
    <property type="entry name" value="ABC_TM1F"/>
    <property type="match status" value="1"/>
</dbReference>
<organism evidence="13 14">
    <name type="scientific">Plakobranchus ocellatus</name>
    <dbReference type="NCBI Taxonomy" id="259542"/>
    <lineage>
        <taxon>Eukaryota</taxon>
        <taxon>Metazoa</taxon>
        <taxon>Spiralia</taxon>
        <taxon>Lophotrochozoa</taxon>
        <taxon>Mollusca</taxon>
        <taxon>Gastropoda</taxon>
        <taxon>Heterobranchia</taxon>
        <taxon>Euthyneura</taxon>
        <taxon>Panpulmonata</taxon>
        <taxon>Sacoglossa</taxon>
        <taxon>Placobranchoidea</taxon>
        <taxon>Plakobranchidae</taxon>
        <taxon>Plakobranchus</taxon>
    </lineage>
</organism>
<feature type="region of interest" description="Disordered" evidence="9">
    <location>
        <begin position="232"/>
        <end position="261"/>
    </location>
</feature>
<dbReference type="InterPro" id="IPR011527">
    <property type="entry name" value="ABC1_TM_dom"/>
</dbReference>
<comment type="subcellular location">
    <subcellularLocation>
        <location evidence="1">Membrane</location>
        <topology evidence="1">Multi-pass membrane protein</topology>
    </subcellularLocation>
</comment>
<proteinExistence type="inferred from homology"/>
<reference evidence="13 14" key="1">
    <citation type="journal article" date="2021" name="Elife">
        <title>Chloroplast acquisition without the gene transfer in kleptoplastic sea slugs, Plakobranchus ocellatus.</title>
        <authorList>
            <person name="Maeda T."/>
            <person name="Takahashi S."/>
            <person name="Yoshida T."/>
            <person name="Shimamura S."/>
            <person name="Takaki Y."/>
            <person name="Nagai Y."/>
            <person name="Toyoda A."/>
            <person name="Suzuki Y."/>
            <person name="Arimoto A."/>
            <person name="Ishii H."/>
            <person name="Satoh N."/>
            <person name="Nishiyama T."/>
            <person name="Hasebe M."/>
            <person name="Maruyama T."/>
            <person name="Minagawa J."/>
            <person name="Obokata J."/>
            <person name="Shigenobu S."/>
        </authorList>
    </citation>
    <scope>NUCLEOTIDE SEQUENCE [LARGE SCALE GENOMIC DNA]</scope>
</reference>
<evidence type="ECO:0000256" key="7">
    <source>
        <dbReference type="ARBA" id="ARBA00022989"/>
    </source>
</evidence>
<dbReference type="FunFam" id="3.40.50.300:FF:000604">
    <property type="entry name" value="ABC transporter B family member 28"/>
    <property type="match status" value="1"/>
</dbReference>
<keyword evidence="6" id="KW-0067">ATP-binding</keyword>
<dbReference type="Gene3D" id="3.40.50.300">
    <property type="entry name" value="P-loop containing nucleotide triphosphate hydrolases"/>
    <property type="match status" value="1"/>
</dbReference>
<dbReference type="InterPro" id="IPR003439">
    <property type="entry name" value="ABC_transporter-like_ATP-bd"/>
</dbReference>
<dbReference type="PROSITE" id="PS50893">
    <property type="entry name" value="ABC_TRANSPORTER_2"/>
    <property type="match status" value="1"/>
</dbReference>
<dbReference type="InterPro" id="IPR039421">
    <property type="entry name" value="Type_1_exporter"/>
</dbReference>
<evidence type="ECO:0000259" key="12">
    <source>
        <dbReference type="PROSITE" id="PS50929"/>
    </source>
</evidence>
<dbReference type="AlphaFoldDB" id="A0AAV4CX94"/>
<feature type="transmembrane region" description="Helical" evidence="10">
    <location>
        <begin position="280"/>
        <end position="301"/>
    </location>
</feature>
<dbReference type="Pfam" id="PF00664">
    <property type="entry name" value="ABC_membrane"/>
    <property type="match status" value="1"/>
</dbReference>
<keyword evidence="14" id="KW-1185">Reference proteome</keyword>
<feature type="domain" description="ABC transmembrane type-1" evidence="12">
    <location>
        <begin position="282"/>
        <end position="569"/>
    </location>
</feature>
<comment type="similarity">
    <text evidence="2">Belongs to the ABC transporter superfamily. ABCB family. Multidrug resistance exporter (TC 3.A.1.201) subfamily.</text>
</comment>
<dbReference type="Pfam" id="PF00005">
    <property type="entry name" value="ABC_tran"/>
    <property type="match status" value="1"/>
</dbReference>
<dbReference type="EMBL" id="BLXT01007071">
    <property type="protein sequence ID" value="GFO36471.1"/>
    <property type="molecule type" value="Genomic_DNA"/>
</dbReference>
<dbReference type="SUPFAM" id="SSF52540">
    <property type="entry name" value="P-loop containing nucleoside triphosphate hydrolases"/>
    <property type="match status" value="1"/>
</dbReference>
<dbReference type="PANTHER" id="PTHR43394">
    <property type="entry name" value="ATP-DEPENDENT PERMEASE MDL1, MITOCHONDRIAL"/>
    <property type="match status" value="1"/>
</dbReference>
<keyword evidence="8 10" id="KW-0472">Membrane</keyword>